<dbReference type="PANTHER" id="PTHR34219">
    <property type="entry name" value="IRON-REGULATED INNER MEMBRANE PROTEIN-RELATED"/>
    <property type="match status" value="1"/>
</dbReference>
<keyword evidence="1" id="KW-0472">Membrane</keyword>
<dbReference type="RefSeq" id="WP_078673164.1">
    <property type="nucleotide sequence ID" value="NZ_FUWZ01000008.1"/>
</dbReference>
<reference evidence="3" key="1">
    <citation type="submission" date="2017-02" db="EMBL/GenBank/DDBJ databases">
        <authorList>
            <person name="Varghese N."/>
            <person name="Submissions S."/>
        </authorList>
    </citation>
    <scope>NUCLEOTIDE SEQUENCE [LARGE SCALE GENOMIC DNA]</scope>
    <source>
        <strain evidence="3">DSM 22224</strain>
    </source>
</reference>
<keyword evidence="3" id="KW-1185">Reference proteome</keyword>
<evidence type="ECO:0000313" key="3">
    <source>
        <dbReference type="Proteomes" id="UP000190367"/>
    </source>
</evidence>
<dbReference type="AlphaFoldDB" id="A0A1T4U3D9"/>
<dbReference type="PROSITE" id="PS51257">
    <property type="entry name" value="PROKAR_LIPOPROTEIN"/>
    <property type="match status" value="1"/>
</dbReference>
<protein>
    <submittedName>
        <fullName evidence="2">Uncharacterized iron-regulated membrane protein</fullName>
    </submittedName>
</protein>
<dbReference type="STRING" id="634771.SAMN04488128_108110"/>
<dbReference type="EMBL" id="FUWZ01000008">
    <property type="protein sequence ID" value="SKA47130.1"/>
    <property type="molecule type" value="Genomic_DNA"/>
</dbReference>
<sequence>MKFSKINAWLHLWLGLISGIIVFIVSITGCILVFEHDLKDLLYPYRKAAITNNGAMLPPSALISAAEKAMGGLPARSIEYRLPGKTTQVNFQSDSIVYVNPYTAEVAAVVDHEDFFHEVEEGHVHLWLPRKIGSRIVVYATLIFTVLLITGIVLWWPPKWNRHNIRNAFTILWKGKFKRVNYDLHNVLGFYTLPVALIIAYSGLYMGFGWLSRSVYTVASGGKSMPAYYEPPSDTTTAAAGPKWVVLDGIWRQCVNELADKKSPAVLIGMPPGKEASVYAYTNMEGAYYQAHYFDQYTGKKLQGGGVDVMPFREANGGDKLRRLNYSLHVGSIWGIPGKILFFFGSLVAASLPVTGFYIWWGKKKKKKKPALNRQKQTV</sequence>
<proteinExistence type="predicted"/>
<dbReference type="PANTHER" id="PTHR34219:SF3">
    <property type="entry name" value="BLL7967 PROTEIN"/>
    <property type="match status" value="1"/>
</dbReference>
<dbReference type="InterPro" id="IPR005625">
    <property type="entry name" value="PepSY-ass_TM"/>
</dbReference>
<gene>
    <name evidence="2" type="ORF">SAMN04488128_108110</name>
</gene>
<name>A0A1T4U3D9_9BACT</name>
<keyword evidence="1" id="KW-0812">Transmembrane</keyword>
<accession>A0A1T4U3D9</accession>
<organism evidence="2 3">
    <name type="scientific">Chitinophaga eiseniae</name>
    <dbReference type="NCBI Taxonomy" id="634771"/>
    <lineage>
        <taxon>Bacteria</taxon>
        <taxon>Pseudomonadati</taxon>
        <taxon>Bacteroidota</taxon>
        <taxon>Chitinophagia</taxon>
        <taxon>Chitinophagales</taxon>
        <taxon>Chitinophagaceae</taxon>
        <taxon>Chitinophaga</taxon>
    </lineage>
</organism>
<dbReference type="Pfam" id="PF03929">
    <property type="entry name" value="PepSY_TM"/>
    <property type="match status" value="1"/>
</dbReference>
<keyword evidence="1" id="KW-1133">Transmembrane helix</keyword>
<dbReference type="OrthoDB" id="111691at2"/>
<feature type="transmembrane region" description="Helical" evidence="1">
    <location>
        <begin position="188"/>
        <end position="208"/>
    </location>
</feature>
<feature type="transmembrane region" description="Helical" evidence="1">
    <location>
        <begin position="12"/>
        <end position="34"/>
    </location>
</feature>
<evidence type="ECO:0000313" key="2">
    <source>
        <dbReference type="EMBL" id="SKA47130.1"/>
    </source>
</evidence>
<evidence type="ECO:0000256" key="1">
    <source>
        <dbReference type="SAM" id="Phobius"/>
    </source>
</evidence>
<feature type="transmembrane region" description="Helical" evidence="1">
    <location>
        <begin position="136"/>
        <end position="156"/>
    </location>
</feature>
<feature type="transmembrane region" description="Helical" evidence="1">
    <location>
        <begin position="340"/>
        <end position="361"/>
    </location>
</feature>
<dbReference type="Proteomes" id="UP000190367">
    <property type="component" value="Unassembled WGS sequence"/>
</dbReference>